<evidence type="ECO:0000313" key="1">
    <source>
        <dbReference type="EMBL" id="RWX56175.1"/>
    </source>
</evidence>
<gene>
    <name evidence="1" type="ORF">EDI28_07775</name>
</gene>
<dbReference type="EMBL" id="RJLM01000002">
    <property type="protein sequence ID" value="RWX56175.1"/>
    <property type="molecule type" value="Genomic_DNA"/>
</dbReference>
<protein>
    <submittedName>
        <fullName evidence="1">Uncharacterized protein</fullName>
    </submittedName>
</protein>
<sequence length="86" mass="9900">MLKDTESNIVAHIFFDLEFKIQNLQIDSEQKKELSQIVTNMKTGFGSESFEEAYKEFASFSSNHVATMNPMLPFIIQLAAYLPLRH</sequence>
<dbReference type="Proteomes" id="UP000287563">
    <property type="component" value="Unassembled WGS sequence"/>
</dbReference>
<dbReference type="AlphaFoldDB" id="A0A444JT13"/>
<comment type="caution">
    <text evidence="1">The sequence shown here is derived from an EMBL/GenBank/DDBJ whole genome shotgun (WGS) entry which is preliminary data.</text>
</comment>
<proteinExistence type="predicted"/>
<dbReference type="RefSeq" id="WP_128783262.1">
    <property type="nucleotide sequence ID" value="NZ_RJLM01000002.1"/>
</dbReference>
<name>A0A444JT13_9GAMM</name>
<keyword evidence="2" id="KW-1185">Reference proteome</keyword>
<reference evidence="1 2" key="1">
    <citation type="submission" date="2018-11" db="EMBL/GenBank/DDBJ databases">
        <title>Photobacterium sp. BEI247 sp. nov., a marine bacterium isolated from Yongle Blue Hole in the South China Sea.</title>
        <authorList>
            <person name="Wang X."/>
        </authorList>
    </citation>
    <scope>NUCLEOTIDE SEQUENCE [LARGE SCALE GENOMIC DNA]</scope>
    <source>
        <strain evidence="2">BEI247</strain>
    </source>
</reference>
<accession>A0A444JT13</accession>
<evidence type="ECO:0000313" key="2">
    <source>
        <dbReference type="Proteomes" id="UP000287563"/>
    </source>
</evidence>
<organism evidence="1 2">
    <name type="scientific">Photobacterium chitinilyticum</name>
    <dbReference type="NCBI Taxonomy" id="2485123"/>
    <lineage>
        <taxon>Bacteria</taxon>
        <taxon>Pseudomonadati</taxon>
        <taxon>Pseudomonadota</taxon>
        <taxon>Gammaproteobacteria</taxon>
        <taxon>Vibrionales</taxon>
        <taxon>Vibrionaceae</taxon>
        <taxon>Photobacterium</taxon>
    </lineage>
</organism>